<evidence type="ECO:0000313" key="3">
    <source>
        <dbReference type="Proteomes" id="UP001597120"/>
    </source>
</evidence>
<dbReference type="SMART" id="SM00471">
    <property type="entry name" value="HDc"/>
    <property type="match status" value="1"/>
</dbReference>
<dbReference type="Pfam" id="PF01966">
    <property type="entry name" value="HD"/>
    <property type="match status" value="1"/>
</dbReference>
<evidence type="ECO:0000259" key="1">
    <source>
        <dbReference type="SMART" id="SM00471"/>
    </source>
</evidence>
<proteinExistence type="predicted"/>
<dbReference type="Proteomes" id="UP001597120">
    <property type="component" value="Unassembled WGS sequence"/>
</dbReference>
<reference evidence="3" key="1">
    <citation type="journal article" date="2019" name="Int. J. Syst. Evol. Microbiol.">
        <title>The Global Catalogue of Microorganisms (GCM) 10K type strain sequencing project: providing services to taxonomists for standard genome sequencing and annotation.</title>
        <authorList>
            <consortium name="The Broad Institute Genomics Platform"/>
            <consortium name="The Broad Institute Genome Sequencing Center for Infectious Disease"/>
            <person name="Wu L."/>
            <person name="Ma J."/>
        </authorList>
    </citation>
    <scope>NUCLEOTIDE SEQUENCE [LARGE SCALE GENOMIC DNA]</scope>
    <source>
        <strain evidence="3">CCUG 57263</strain>
    </source>
</reference>
<dbReference type="CDD" id="cd00077">
    <property type="entry name" value="HDc"/>
    <property type="match status" value="1"/>
</dbReference>
<dbReference type="PANTHER" id="PTHR33594:SF1">
    <property type="entry name" value="HD_PDEASE DOMAIN-CONTAINING PROTEIN"/>
    <property type="match status" value="1"/>
</dbReference>
<evidence type="ECO:0000313" key="2">
    <source>
        <dbReference type="EMBL" id="MFD0871488.1"/>
    </source>
</evidence>
<dbReference type="RefSeq" id="WP_379290528.1">
    <property type="nucleotide sequence ID" value="NZ_JBHTIU010000081.1"/>
</dbReference>
<dbReference type="EMBL" id="JBHTIU010000081">
    <property type="protein sequence ID" value="MFD0871488.1"/>
    <property type="molecule type" value="Genomic_DNA"/>
</dbReference>
<name>A0ABW3DGN8_9BACL</name>
<dbReference type="SUPFAM" id="SSF109604">
    <property type="entry name" value="HD-domain/PDEase-like"/>
    <property type="match status" value="1"/>
</dbReference>
<gene>
    <name evidence="2" type="ORF">ACFQ03_20315</name>
</gene>
<dbReference type="InterPro" id="IPR003607">
    <property type="entry name" value="HD/PDEase_dom"/>
</dbReference>
<protein>
    <submittedName>
        <fullName evidence="2">HD domain-containing protein</fullName>
    </submittedName>
</protein>
<keyword evidence="3" id="KW-1185">Reference proteome</keyword>
<dbReference type="PANTHER" id="PTHR33594">
    <property type="entry name" value="SUPERFAMILY HYDROLASE, PUTATIVE (AFU_ORTHOLOGUE AFUA_1G03035)-RELATED"/>
    <property type="match status" value="1"/>
</dbReference>
<dbReference type="InterPro" id="IPR006674">
    <property type="entry name" value="HD_domain"/>
</dbReference>
<feature type="domain" description="HD/PDEase" evidence="1">
    <location>
        <begin position="34"/>
        <end position="161"/>
    </location>
</feature>
<accession>A0ABW3DGN8</accession>
<dbReference type="Gene3D" id="1.10.3210.50">
    <property type="match status" value="1"/>
</dbReference>
<comment type="caution">
    <text evidence="2">The sequence shown here is derived from an EMBL/GenBank/DDBJ whole genome shotgun (WGS) entry which is preliminary data.</text>
</comment>
<sequence>MSPIKRNIPFIQIPLPEWFEPVVRTVWDKMKRDSTGHDFFHAVRVMELAVEMSDELAVDREMTMTAGLLHDYYREEEKESGLLHYGPEAMEGLRREFGSLIIPNLGEERFERMIEAISRHEEYPFAFKASNAPAELSIEAQILQDADRLDAIGAVGIARTFMFGGAHGLPLAEEADRTEGPGTFDPGQRPQGSVYRHFYEKLLFLADGMHTAPGRRIASERHTFLISFLKQLEKELSLGTPTITH</sequence>
<organism evidence="2 3">
    <name type="scientific">Paenibacillus residui</name>
    <dbReference type="NCBI Taxonomy" id="629724"/>
    <lineage>
        <taxon>Bacteria</taxon>
        <taxon>Bacillati</taxon>
        <taxon>Bacillota</taxon>
        <taxon>Bacilli</taxon>
        <taxon>Bacillales</taxon>
        <taxon>Paenibacillaceae</taxon>
        <taxon>Paenibacillus</taxon>
    </lineage>
</organism>